<evidence type="ECO:0000313" key="3">
    <source>
        <dbReference type="Proteomes" id="UP000648984"/>
    </source>
</evidence>
<reference evidence="2 3" key="1">
    <citation type="submission" date="2019-12" db="EMBL/GenBank/DDBJ databases">
        <title>Comparative genomics gives insights into the taxonomy of the Azoarcus-Aromatoleum group and reveals separate origins of nif in the plant-associated Azoarcus and non-plant-associated Aromatoleum sub-groups.</title>
        <authorList>
            <person name="Lafos M."/>
            <person name="Maluk M."/>
            <person name="Batista M."/>
            <person name="Junghare M."/>
            <person name="Carmona M."/>
            <person name="Faoro H."/>
            <person name="Cruz L.M."/>
            <person name="Battistoni F."/>
            <person name="De Souza E."/>
            <person name="Pedrosa F."/>
            <person name="Chen W.-M."/>
            <person name="Poole P.S."/>
            <person name="Dixon R.A."/>
            <person name="James E.K."/>
        </authorList>
    </citation>
    <scope>NUCLEOTIDE SEQUENCE [LARGE SCALE GENOMIC DNA]</scope>
    <source>
        <strain evidence="2 3">22Lin</strain>
    </source>
</reference>
<organism evidence="2 3">
    <name type="scientific">Aromatoleum diolicum</name>
    <dbReference type="NCBI Taxonomy" id="75796"/>
    <lineage>
        <taxon>Bacteria</taxon>
        <taxon>Pseudomonadati</taxon>
        <taxon>Pseudomonadota</taxon>
        <taxon>Betaproteobacteria</taxon>
        <taxon>Rhodocyclales</taxon>
        <taxon>Rhodocyclaceae</taxon>
        <taxon>Aromatoleum</taxon>
    </lineage>
</organism>
<protein>
    <recommendedName>
        <fullName evidence="4">Tetratricopeptide repeat-like domain-containing protein</fullName>
    </recommendedName>
</protein>
<evidence type="ECO:0000313" key="2">
    <source>
        <dbReference type="EMBL" id="NMG77152.1"/>
    </source>
</evidence>
<evidence type="ECO:0000256" key="1">
    <source>
        <dbReference type="SAM" id="Phobius"/>
    </source>
</evidence>
<keyword evidence="3" id="KW-1185">Reference proteome</keyword>
<sequence>MNAVEKYTTMVVAIIGAVAGLWGAYTAYDASKFKQPFDEHGQAAKSFHSQIASAEARRDSKEIIRVRLLYEKFEEGWRDARKIAELVSPLESLASANLNIGDVAAVKALLASASAENSLQLSSKTLGAAYFAAGDYENAVRHLKDASARADDPQALALQSAAFGELAKNASTENMKVGYENSAVASFRAALASPSGKPVELSGFAKGNADLKAILTSKGVELTRQ</sequence>
<proteinExistence type="predicted"/>
<dbReference type="EMBL" id="WTVQ01000051">
    <property type="protein sequence ID" value="NMG77152.1"/>
    <property type="molecule type" value="Genomic_DNA"/>
</dbReference>
<comment type="caution">
    <text evidence="2">The sequence shown here is derived from an EMBL/GenBank/DDBJ whole genome shotgun (WGS) entry which is preliminary data.</text>
</comment>
<dbReference type="RefSeq" id="WP_169262284.1">
    <property type="nucleotide sequence ID" value="NZ_WTVQ01000051.1"/>
</dbReference>
<dbReference type="Proteomes" id="UP000648984">
    <property type="component" value="Unassembled WGS sequence"/>
</dbReference>
<accession>A0ABX1QFF6</accession>
<feature type="transmembrane region" description="Helical" evidence="1">
    <location>
        <begin position="7"/>
        <end position="28"/>
    </location>
</feature>
<keyword evidence="1" id="KW-1133">Transmembrane helix</keyword>
<gene>
    <name evidence="2" type="ORF">GPA25_20570</name>
</gene>
<keyword evidence="1" id="KW-0472">Membrane</keyword>
<evidence type="ECO:0008006" key="4">
    <source>
        <dbReference type="Google" id="ProtNLM"/>
    </source>
</evidence>
<name>A0ABX1QFF6_9RHOO</name>
<keyword evidence="1" id="KW-0812">Transmembrane</keyword>